<feature type="coiled-coil region" evidence="1">
    <location>
        <begin position="23"/>
        <end position="50"/>
    </location>
</feature>
<accession>R0KTK0</accession>
<dbReference type="EMBL" id="KB908974">
    <property type="protein sequence ID" value="EOB13557.1"/>
    <property type="molecule type" value="Genomic_DNA"/>
</dbReference>
<evidence type="ECO:0000313" key="3">
    <source>
        <dbReference type="EMBL" id="EOB13557.1"/>
    </source>
</evidence>
<sequence>MANKLKKSWKKEQKKPKTAVLSLERQKEVRAQKLQERKAMREKIKGLKAKRIQYYKDVKRQNEDKKLAQNVIN</sequence>
<dbReference type="AlphaFoldDB" id="R0KTK0"/>
<evidence type="ECO:0000313" key="4">
    <source>
        <dbReference type="Proteomes" id="UP000016927"/>
    </source>
</evidence>
<dbReference type="HOGENOM" id="CLU_2705460_0_0_1"/>
<keyword evidence="1" id="KW-0175">Coiled coil</keyword>
<name>R0KTK0_NOSB1</name>
<keyword evidence="4" id="KW-1185">Reference proteome</keyword>
<gene>
    <name evidence="3" type="ORF">NBO_66g0016</name>
</gene>
<evidence type="ECO:0000256" key="1">
    <source>
        <dbReference type="SAM" id="Coils"/>
    </source>
</evidence>
<protein>
    <submittedName>
        <fullName evidence="3">Uncharacterized protein</fullName>
    </submittedName>
</protein>
<dbReference type="VEuPathDB" id="MicrosporidiaDB:NBO_66g0016"/>
<evidence type="ECO:0000256" key="2">
    <source>
        <dbReference type="SAM" id="MobiDB-lite"/>
    </source>
</evidence>
<feature type="compositionally biased region" description="Basic residues" evidence="2">
    <location>
        <begin position="1"/>
        <end position="17"/>
    </location>
</feature>
<reference evidence="3 4" key="1">
    <citation type="journal article" date="2013" name="BMC Genomics">
        <title>Comparative genomics of parasitic silkworm microsporidia reveal an association between genome expansion and host adaptation.</title>
        <authorList>
            <person name="Pan G."/>
            <person name="Xu J."/>
            <person name="Li T."/>
            <person name="Xia Q."/>
            <person name="Liu S.L."/>
            <person name="Zhang G."/>
            <person name="Li S."/>
            <person name="Li C."/>
            <person name="Liu H."/>
            <person name="Yang L."/>
            <person name="Liu T."/>
            <person name="Zhang X."/>
            <person name="Wu Z."/>
            <person name="Fan W."/>
            <person name="Dang X."/>
            <person name="Xiang H."/>
            <person name="Tao M."/>
            <person name="Li Y."/>
            <person name="Hu J."/>
            <person name="Li Z."/>
            <person name="Lin L."/>
            <person name="Luo J."/>
            <person name="Geng L."/>
            <person name="Wang L."/>
            <person name="Long M."/>
            <person name="Wan Y."/>
            <person name="He N."/>
            <person name="Zhang Z."/>
            <person name="Lu C."/>
            <person name="Keeling P.J."/>
            <person name="Wang J."/>
            <person name="Xiang Z."/>
            <person name="Zhou Z."/>
        </authorList>
    </citation>
    <scope>NUCLEOTIDE SEQUENCE [LARGE SCALE GENOMIC DNA]</scope>
    <source>
        <strain evidence="4">CQ1 / CVCC 102059</strain>
    </source>
</reference>
<proteinExistence type="predicted"/>
<dbReference type="Proteomes" id="UP000016927">
    <property type="component" value="Unassembled WGS sequence"/>
</dbReference>
<feature type="region of interest" description="Disordered" evidence="2">
    <location>
        <begin position="1"/>
        <end position="20"/>
    </location>
</feature>
<organism evidence="3 4">
    <name type="scientific">Nosema bombycis (strain CQ1 / CVCC 102059)</name>
    <name type="common">Microsporidian parasite</name>
    <name type="synonym">Pebrine of silkworm</name>
    <dbReference type="NCBI Taxonomy" id="578461"/>
    <lineage>
        <taxon>Eukaryota</taxon>
        <taxon>Fungi</taxon>
        <taxon>Fungi incertae sedis</taxon>
        <taxon>Microsporidia</taxon>
        <taxon>Nosematidae</taxon>
        <taxon>Nosema</taxon>
    </lineage>
</organism>